<proteinExistence type="predicted"/>
<dbReference type="Proteomes" id="UP000681722">
    <property type="component" value="Unassembled WGS sequence"/>
</dbReference>
<sequence>MSSESRFLDVDARPRNVCNLPDDCHSLPPMPK</sequence>
<dbReference type="Proteomes" id="UP000663829">
    <property type="component" value="Unassembled WGS sequence"/>
</dbReference>
<gene>
    <name evidence="1" type="ORF">GPM918_LOCUS45179</name>
    <name evidence="2" type="ORF">SRO942_LOCUS47465</name>
</gene>
<accession>A0A816E4D0</accession>
<protein>
    <submittedName>
        <fullName evidence="1">Uncharacterized protein</fullName>
    </submittedName>
</protein>
<evidence type="ECO:0000313" key="1">
    <source>
        <dbReference type="EMBL" id="CAF1645052.1"/>
    </source>
</evidence>
<keyword evidence="3" id="KW-1185">Reference proteome</keyword>
<evidence type="ECO:0000313" key="3">
    <source>
        <dbReference type="Proteomes" id="UP000663829"/>
    </source>
</evidence>
<comment type="caution">
    <text evidence="1">The sequence shown here is derived from an EMBL/GenBank/DDBJ whole genome shotgun (WGS) entry which is preliminary data.</text>
</comment>
<name>A0A816E4D0_9BILA</name>
<dbReference type="EMBL" id="CAJOBC010118388">
    <property type="protein sequence ID" value="CAF4562982.1"/>
    <property type="molecule type" value="Genomic_DNA"/>
</dbReference>
<dbReference type="EMBL" id="CAJNOQ010048885">
    <property type="protein sequence ID" value="CAF1645052.1"/>
    <property type="molecule type" value="Genomic_DNA"/>
</dbReference>
<evidence type="ECO:0000313" key="2">
    <source>
        <dbReference type="EMBL" id="CAF4562982.1"/>
    </source>
</evidence>
<feature type="non-terminal residue" evidence="1">
    <location>
        <position position="32"/>
    </location>
</feature>
<dbReference type="AlphaFoldDB" id="A0A816E4D0"/>
<reference evidence="1" key="1">
    <citation type="submission" date="2021-02" db="EMBL/GenBank/DDBJ databases">
        <authorList>
            <person name="Nowell W R."/>
        </authorList>
    </citation>
    <scope>NUCLEOTIDE SEQUENCE</scope>
</reference>
<organism evidence="1 3">
    <name type="scientific">Didymodactylos carnosus</name>
    <dbReference type="NCBI Taxonomy" id="1234261"/>
    <lineage>
        <taxon>Eukaryota</taxon>
        <taxon>Metazoa</taxon>
        <taxon>Spiralia</taxon>
        <taxon>Gnathifera</taxon>
        <taxon>Rotifera</taxon>
        <taxon>Eurotatoria</taxon>
        <taxon>Bdelloidea</taxon>
        <taxon>Philodinida</taxon>
        <taxon>Philodinidae</taxon>
        <taxon>Didymodactylos</taxon>
    </lineage>
</organism>